<dbReference type="EMBL" id="BRXY01000319">
    <property type="protein sequence ID" value="GMH86768.1"/>
    <property type="molecule type" value="Genomic_DNA"/>
</dbReference>
<sequence length="145" mass="15488">MAFVHKTGGAAPHLIWLAVAGCAVASVFMVNALAEATSKWIWIVQAFTPFCTLNGLGNLVPAIHAGEGLTVVAACSSVLTVPVLLLLYTLLLLLGSPASVFWIALLAKLALWMVGHGMIWNGQAKVREKSRQYARVDMEDTDDLA</sequence>
<dbReference type="PROSITE" id="PS51257">
    <property type="entry name" value="PROKAR_LIPOPROTEIN"/>
    <property type="match status" value="1"/>
</dbReference>
<keyword evidence="1" id="KW-1133">Transmembrane helix</keyword>
<feature type="transmembrane region" description="Helical" evidence="1">
    <location>
        <begin position="100"/>
        <end position="121"/>
    </location>
</feature>
<accession>A0A9W7BHG9</accession>
<feature type="transmembrane region" description="Helical" evidence="1">
    <location>
        <begin position="71"/>
        <end position="94"/>
    </location>
</feature>
<proteinExistence type="predicted"/>
<keyword evidence="3" id="KW-1185">Reference proteome</keyword>
<feature type="transmembrane region" description="Helical" evidence="1">
    <location>
        <begin position="40"/>
        <end position="59"/>
    </location>
</feature>
<evidence type="ECO:0000256" key="1">
    <source>
        <dbReference type="SAM" id="Phobius"/>
    </source>
</evidence>
<comment type="caution">
    <text evidence="2">The sequence shown here is derived from an EMBL/GenBank/DDBJ whole genome shotgun (WGS) entry which is preliminary data.</text>
</comment>
<organism evidence="2 3">
    <name type="scientific">Triparma strigata</name>
    <dbReference type="NCBI Taxonomy" id="1606541"/>
    <lineage>
        <taxon>Eukaryota</taxon>
        <taxon>Sar</taxon>
        <taxon>Stramenopiles</taxon>
        <taxon>Ochrophyta</taxon>
        <taxon>Bolidophyceae</taxon>
        <taxon>Parmales</taxon>
        <taxon>Triparmaceae</taxon>
        <taxon>Triparma</taxon>
    </lineage>
</organism>
<feature type="transmembrane region" description="Helical" evidence="1">
    <location>
        <begin position="14"/>
        <end position="34"/>
    </location>
</feature>
<gene>
    <name evidence="2" type="ORF">TrST_g13164</name>
</gene>
<keyword evidence="1" id="KW-0472">Membrane</keyword>
<evidence type="ECO:0000313" key="3">
    <source>
        <dbReference type="Proteomes" id="UP001165085"/>
    </source>
</evidence>
<keyword evidence="1" id="KW-0812">Transmembrane</keyword>
<evidence type="ECO:0000313" key="2">
    <source>
        <dbReference type="EMBL" id="GMH86768.1"/>
    </source>
</evidence>
<reference evidence="3" key="1">
    <citation type="journal article" date="2023" name="Commun. Biol.">
        <title>Genome analysis of Parmales, the sister group of diatoms, reveals the evolutionary specialization of diatoms from phago-mixotrophs to photoautotrophs.</title>
        <authorList>
            <person name="Ban H."/>
            <person name="Sato S."/>
            <person name="Yoshikawa S."/>
            <person name="Yamada K."/>
            <person name="Nakamura Y."/>
            <person name="Ichinomiya M."/>
            <person name="Sato N."/>
            <person name="Blanc-Mathieu R."/>
            <person name="Endo H."/>
            <person name="Kuwata A."/>
            <person name="Ogata H."/>
        </authorList>
    </citation>
    <scope>NUCLEOTIDE SEQUENCE [LARGE SCALE GENOMIC DNA]</scope>
    <source>
        <strain evidence="3">NIES 3701</strain>
    </source>
</reference>
<protein>
    <submittedName>
        <fullName evidence="2">Uncharacterized protein</fullName>
    </submittedName>
</protein>
<name>A0A9W7BHG9_9STRA</name>
<dbReference type="AlphaFoldDB" id="A0A9W7BHG9"/>
<dbReference type="Proteomes" id="UP001165085">
    <property type="component" value="Unassembled WGS sequence"/>
</dbReference>